<comment type="subcellular location">
    <subcellularLocation>
        <location evidence="1">Cell envelope</location>
    </subcellularLocation>
</comment>
<dbReference type="GO" id="GO:0046677">
    <property type="term" value="P:response to antibiotic"/>
    <property type="evidence" value="ECO:0007669"/>
    <property type="project" value="TreeGrafter"/>
</dbReference>
<gene>
    <name evidence="7" type="ordered locus">Desti_0329</name>
</gene>
<sequence length="409" mass="45551">MNPVKSALFNWETSREGAVPQIIKIPIVLLIFLVLFSSGCQNESTKKKIRPPEVTIAEPVRKEVTKYLEYTGNIAALESVDIRARVPGFLTKICFEPRAKVKTGDLLFVIDPRQYEASVKESKAKLEAQKASSKLSQTELQISQQLESKEAISALKLEKKTAERDVTRADVDLADAALDKAKLDLEWTQVTSPINGRVSRNLVDVGNLVGATEKTLLTTVVDDDSVYVYFNISERDLLLVRRKAKKKPDPVTQLPPDIPVYISLADESDYPHTGRIDFADTTVDQSTGTIQVRGIFPNPDGLLMGGMFVRVRVPLEKREALLVPDVALQFDQGGKYVFTVDEQQVVHQKRVKIGERVDRMRVIEEGLKNTDNVIVDGIQRARPGSKVNPVKPTVARNPQPETQPASKKD</sequence>
<dbReference type="PANTHER" id="PTHR30158:SF10">
    <property type="entry name" value="CATION EFFLUX PUMP"/>
    <property type="match status" value="1"/>
</dbReference>
<name>I4C0H7_DESTA</name>
<dbReference type="STRING" id="706587.Desti_0329"/>
<dbReference type="Gene3D" id="2.40.420.20">
    <property type="match status" value="1"/>
</dbReference>
<proteinExistence type="inferred from homology"/>
<dbReference type="HOGENOM" id="CLU_018816_2_1_7"/>
<feature type="compositionally biased region" description="Polar residues" evidence="3">
    <location>
        <begin position="399"/>
        <end position="409"/>
    </location>
</feature>
<dbReference type="Gene3D" id="2.40.30.170">
    <property type="match status" value="1"/>
</dbReference>
<dbReference type="AlphaFoldDB" id="I4C0H7"/>
<organism evidence="7 8">
    <name type="scientific">Desulfomonile tiedjei (strain ATCC 49306 / DSM 6799 / DCB-1)</name>
    <dbReference type="NCBI Taxonomy" id="706587"/>
    <lineage>
        <taxon>Bacteria</taxon>
        <taxon>Pseudomonadati</taxon>
        <taxon>Thermodesulfobacteriota</taxon>
        <taxon>Desulfomonilia</taxon>
        <taxon>Desulfomonilales</taxon>
        <taxon>Desulfomonilaceae</taxon>
        <taxon>Desulfomonile</taxon>
    </lineage>
</organism>
<dbReference type="InterPro" id="IPR058627">
    <property type="entry name" value="MdtA-like_C"/>
</dbReference>
<dbReference type="Gene3D" id="1.10.287.470">
    <property type="entry name" value="Helix hairpin bin"/>
    <property type="match status" value="1"/>
</dbReference>
<feature type="domain" description="Multidrug resistance protein MdtA-like beta-barrel" evidence="5">
    <location>
        <begin position="226"/>
        <end position="315"/>
    </location>
</feature>
<dbReference type="InterPro" id="IPR058626">
    <property type="entry name" value="MdtA-like_b-barrel"/>
</dbReference>
<evidence type="ECO:0000256" key="2">
    <source>
        <dbReference type="ARBA" id="ARBA00009477"/>
    </source>
</evidence>
<dbReference type="GO" id="GO:0022857">
    <property type="term" value="F:transmembrane transporter activity"/>
    <property type="evidence" value="ECO:0007669"/>
    <property type="project" value="InterPro"/>
</dbReference>
<dbReference type="KEGG" id="dti:Desti_0329"/>
<dbReference type="NCBIfam" id="TIGR01730">
    <property type="entry name" value="RND_mfp"/>
    <property type="match status" value="1"/>
</dbReference>
<evidence type="ECO:0000259" key="6">
    <source>
        <dbReference type="Pfam" id="PF25967"/>
    </source>
</evidence>
<evidence type="ECO:0000259" key="4">
    <source>
        <dbReference type="Pfam" id="PF25917"/>
    </source>
</evidence>
<dbReference type="InterPro" id="IPR058625">
    <property type="entry name" value="MdtA-like_BSH"/>
</dbReference>
<evidence type="ECO:0000313" key="7">
    <source>
        <dbReference type="EMBL" id="AFM23068.1"/>
    </source>
</evidence>
<comment type="similarity">
    <text evidence="2">Belongs to the membrane fusion protein (MFP) (TC 8.A.1) family.</text>
</comment>
<evidence type="ECO:0000259" key="5">
    <source>
        <dbReference type="Pfam" id="PF25944"/>
    </source>
</evidence>
<dbReference type="SUPFAM" id="SSF111369">
    <property type="entry name" value="HlyD-like secretion proteins"/>
    <property type="match status" value="1"/>
</dbReference>
<dbReference type="FunFam" id="2.40.420.20:FF:000001">
    <property type="entry name" value="Efflux RND transporter periplasmic adaptor subunit"/>
    <property type="match status" value="1"/>
</dbReference>
<reference evidence="8" key="1">
    <citation type="submission" date="2012-06" db="EMBL/GenBank/DDBJ databases">
        <title>Complete sequence of chromosome of Desulfomonile tiedjei DSM 6799.</title>
        <authorList>
            <person name="Lucas S."/>
            <person name="Copeland A."/>
            <person name="Lapidus A."/>
            <person name="Glavina del Rio T."/>
            <person name="Dalin E."/>
            <person name="Tice H."/>
            <person name="Bruce D."/>
            <person name="Goodwin L."/>
            <person name="Pitluck S."/>
            <person name="Peters L."/>
            <person name="Ovchinnikova G."/>
            <person name="Zeytun A."/>
            <person name="Lu M."/>
            <person name="Kyrpides N."/>
            <person name="Mavromatis K."/>
            <person name="Ivanova N."/>
            <person name="Brettin T."/>
            <person name="Detter J.C."/>
            <person name="Han C."/>
            <person name="Larimer F."/>
            <person name="Land M."/>
            <person name="Hauser L."/>
            <person name="Markowitz V."/>
            <person name="Cheng J.-F."/>
            <person name="Hugenholtz P."/>
            <person name="Woyke T."/>
            <person name="Wu D."/>
            <person name="Spring S."/>
            <person name="Schroeder M."/>
            <person name="Brambilla E."/>
            <person name="Klenk H.-P."/>
            <person name="Eisen J.A."/>
        </authorList>
    </citation>
    <scope>NUCLEOTIDE SEQUENCE [LARGE SCALE GENOMIC DNA]</scope>
    <source>
        <strain evidence="8">ATCC 49306 / DSM 6799 / DCB-1</strain>
    </source>
</reference>
<dbReference type="PANTHER" id="PTHR30158">
    <property type="entry name" value="ACRA/E-RELATED COMPONENT OF DRUG EFFLUX TRANSPORTER"/>
    <property type="match status" value="1"/>
</dbReference>
<keyword evidence="8" id="KW-1185">Reference proteome</keyword>
<dbReference type="GO" id="GO:0005886">
    <property type="term" value="C:plasma membrane"/>
    <property type="evidence" value="ECO:0007669"/>
    <property type="project" value="TreeGrafter"/>
</dbReference>
<feature type="region of interest" description="Disordered" evidence="3">
    <location>
        <begin position="378"/>
        <end position="409"/>
    </location>
</feature>
<dbReference type="Pfam" id="PF25967">
    <property type="entry name" value="RND-MFP_C"/>
    <property type="match status" value="1"/>
</dbReference>
<evidence type="ECO:0000313" key="8">
    <source>
        <dbReference type="Proteomes" id="UP000006055"/>
    </source>
</evidence>
<evidence type="ECO:0000256" key="3">
    <source>
        <dbReference type="SAM" id="MobiDB-lite"/>
    </source>
</evidence>
<feature type="domain" description="Multidrug resistance protein MdtA-like barrel-sandwich hybrid" evidence="4">
    <location>
        <begin position="79"/>
        <end position="219"/>
    </location>
</feature>
<dbReference type="EMBL" id="CP003360">
    <property type="protein sequence ID" value="AFM23068.1"/>
    <property type="molecule type" value="Genomic_DNA"/>
</dbReference>
<dbReference type="RefSeq" id="WP_014808227.1">
    <property type="nucleotide sequence ID" value="NC_018025.1"/>
</dbReference>
<dbReference type="Proteomes" id="UP000006055">
    <property type="component" value="Chromosome"/>
</dbReference>
<dbReference type="eggNOG" id="COG0845">
    <property type="taxonomic scope" value="Bacteria"/>
</dbReference>
<dbReference type="Pfam" id="PF25944">
    <property type="entry name" value="Beta-barrel_RND"/>
    <property type="match status" value="1"/>
</dbReference>
<dbReference type="InterPro" id="IPR006143">
    <property type="entry name" value="RND_pump_MFP"/>
</dbReference>
<dbReference type="GO" id="GO:0030313">
    <property type="term" value="C:cell envelope"/>
    <property type="evidence" value="ECO:0007669"/>
    <property type="project" value="UniProtKB-SubCell"/>
</dbReference>
<feature type="domain" description="Multidrug resistance protein MdtA-like C-terminal permuted SH3" evidence="6">
    <location>
        <begin position="320"/>
        <end position="380"/>
    </location>
</feature>
<protein>
    <submittedName>
        <fullName evidence="7">RND family efflux transporter, MFP subunit</fullName>
    </submittedName>
</protein>
<dbReference type="Pfam" id="PF25917">
    <property type="entry name" value="BSH_RND"/>
    <property type="match status" value="1"/>
</dbReference>
<dbReference type="Gene3D" id="2.40.50.100">
    <property type="match status" value="1"/>
</dbReference>
<accession>I4C0H7</accession>
<dbReference type="OrthoDB" id="9772050at2"/>
<evidence type="ECO:0000256" key="1">
    <source>
        <dbReference type="ARBA" id="ARBA00004196"/>
    </source>
</evidence>